<comment type="caution">
    <text evidence="1">The sequence shown here is derived from an EMBL/GenBank/DDBJ whole genome shotgun (WGS) entry which is preliminary data.</text>
</comment>
<sequence>MCRDYNVSTATPHNVTVFSDCSIPKLFRLYFVHRTQHTWSMVKMSDRKIRLAINWVLKKGETTSDVARDLKVSQRRIQQFVKHFKEIGEYLVLNMNRRPKTYLTDEQKKNSLVIG</sequence>
<protein>
    <submittedName>
        <fullName evidence="1">Uncharacterized protein</fullName>
    </submittedName>
</protein>
<dbReference type="AlphaFoldDB" id="A0A8B3S159"/>
<dbReference type="SUPFAM" id="SSF46689">
    <property type="entry name" value="Homeodomain-like"/>
    <property type="match status" value="1"/>
</dbReference>
<dbReference type="Proteomes" id="UP000291831">
    <property type="component" value="Unassembled WGS sequence"/>
</dbReference>
<dbReference type="InterPro" id="IPR009057">
    <property type="entry name" value="Homeodomain-like_sf"/>
</dbReference>
<dbReference type="EMBL" id="RPGO01000033">
    <property type="protein sequence ID" value="RZB29058.1"/>
    <property type="molecule type" value="Genomic_DNA"/>
</dbReference>
<reference evidence="2" key="1">
    <citation type="submission" date="2019-01" db="EMBL/GenBank/DDBJ databases">
        <title>Anaerobic oxidation of ethane by archaea from a marine hydrocarbon seep.</title>
        <authorList>
            <person name="Musat F."/>
        </authorList>
    </citation>
    <scope>NUCLEOTIDE SEQUENCE [LARGE SCALE GENOMIC DNA]</scope>
</reference>
<evidence type="ECO:0000313" key="2">
    <source>
        <dbReference type="Proteomes" id="UP000291831"/>
    </source>
</evidence>
<name>A0A8B3S159_9EURY</name>
<gene>
    <name evidence="1" type="ORF">AEth_01662</name>
</gene>
<organism evidence="1 2">
    <name type="scientific">Candidatus Argoarchaeum ethanivorans</name>
    <dbReference type="NCBI Taxonomy" id="2608793"/>
    <lineage>
        <taxon>Archaea</taxon>
        <taxon>Methanobacteriati</taxon>
        <taxon>Methanobacteriota</taxon>
        <taxon>Stenosarchaea group</taxon>
        <taxon>Methanomicrobia</taxon>
        <taxon>Methanosarcinales</taxon>
        <taxon>Methanosarcinales incertae sedis</taxon>
        <taxon>GOM Arc I cluster</taxon>
        <taxon>Candidatus Argoarchaeum</taxon>
    </lineage>
</organism>
<evidence type="ECO:0000313" key="1">
    <source>
        <dbReference type="EMBL" id="RZB29058.1"/>
    </source>
</evidence>
<accession>A0A8B3S159</accession>
<proteinExistence type="predicted"/>